<dbReference type="InterPro" id="IPR054306">
    <property type="entry name" value="TtuA-like_LIM_N"/>
</dbReference>
<evidence type="ECO:0000259" key="4">
    <source>
        <dbReference type="Pfam" id="PF22082"/>
    </source>
</evidence>
<feature type="compositionally biased region" description="Pro residues" evidence="2">
    <location>
        <begin position="366"/>
        <end position="378"/>
    </location>
</feature>
<keyword evidence="6" id="KW-1185">Reference proteome</keyword>
<dbReference type="PANTHER" id="PTHR11807">
    <property type="entry name" value="ATPASES OF THE PP SUPERFAMILY-RELATED"/>
    <property type="match status" value="1"/>
</dbReference>
<feature type="domain" description="2-thiouridine synthetase TtuA-like N-terminal LIM" evidence="4">
    <location>
        <begin position="37"/>
        <end position="62"/>
    </location>
</feature>
<evidence type="ECO:0000313" key="6">
    <source>
        <dbReference type="Proteomes" id="UP001589788"/>
    </source>
</evidence>
<dbReference type="Pfam" id="PF22082">
    <property type="entry name" value="TtuA_LIM_N"/>
    <property type="match status" value="1"/>
</dbReference>
<dbReference type="Proteomes" id="UP001589788">
    <property type="component" value="Unassembled WGS sequence"/>
</dbReference>
<dbReference type="InterPro" id="IPR011063">
    <property type="entry name" value="TilS/TtcA_N"/>
</dbReference>
<feature type="compositionally biased region" description="Basic and acidic residues" evidence="2">
    <location>
        <begin position="1"/>
        <end position="11"/>
    </location>
</feature>
<feature type="domain" description="tRNA(Ile)-lysidine/2-thiocytidine synthase N-terminal" evidence="3">
    <location>
        <begin position="85"/>
        <end position="268"/>
    </location>
</feature>
<evidence type="ECO:0000256" key="2">
    <source>
        <dbReference type="SAM" id="MobiDB-lite"/>
    </source>
</evidence>
<accession>A0ABV6C2Z8</accession>
<feature type="region of interest" description="Disordered" evidence="2">
    <location>
        <begin position="1"/>
        <end position="29"/>
    </location>
</feature>
<keyword evidence="5" id="KW-0067">ATP-binding</keyword>
<sequence length="378" mass="40624">MTEHAPGREDAAALPGAAPANTWRAVAPPRSRRGPRRCVRCRQPAVVELPGQRTAFCPPCYLHHVRQKVARTMAEGHMLRRGERAVVAVSGGKDSLCLWDVLATAAEADATDEAPPLLEAPPAGVYLDLGIGEYSARSRETVERFAEARGLPLHVVAVAEELGAGIPEAARSGARSACGVCGLSKRHLLNRFALAEGYDVVLTGHNLDDEAAVLLGNVLQWDLEQLRRQRPVLEGRPGLVRRAKPLVRTTEWETAAYCVVAGIDYVVEECPMAEGNRHLVYKDLLARLEDRAPGIRSAFHRGFLRRLQPLLEDQLGEQSLAGLQPCARCGAPTTGEVCAFCRVAERLAARREAGDGAEPLSAGAGPRPPAGPPPSRTG</sequence>
<keyword evidence="5" id="KW-0547">Nucleotide-binding</keyword>
<evidence type="ECO:0000256" key="1">
    <source>
        <dbReference type="ARBA" id="ARBA00022679"/>
    </source>
</evidence>
<feature type="compositionally biased region" description="Low complexity" evidence="2">
    <location>
        <begin position="356"/>
        <end position="365"/>
    </location>
</feature>
<dbReference type="EMBL" id="JBHLYQ010000028">
    <property type="protein sequence ID" value="MFC0081362.1"/>
    <property type="molecule type" value="Genomic_DNA"/>
</dbReference>
<dbReference type="Pfam" id="PF01171">
    <property type="entry name" value="ATP_bind_3"/>
    <property type="match status" value="1"/>
</dbReference>
<protein>
    <submittedName>
        <fullName evidence="5">ATP-binding protein</fullName>
    </submittedName>
</protein>
<comment type="caution">
    <text evidence="5">The sequence shown here is derived from an EMBL/GenBank/DDBJ whole genome shotgun (WGS) entry which is preliminary data.</text>
</comment>
<dbReference type="PIRSF" id="PIRSF004976">
    <property type="entry name" value="ATPase_YdaO"/>
    <property type="match status" value="1"/>
</dbReference>
<evidence type="ECO:0000313" key="5">
    <source>
        <dbReference type="EMBL" id="MFC0081362.1"/>
    </source>
</evidence>
<dbReference type="InterPro" id="IPR035107">
    <property type="entry name" value="tRNA_thiolation_TtcA_Ctu1"/>
</dbReference>
<gene>
    <name evidence="5" type="ORF">ACFFRE_04225</name>
</gene>
<evidence type="ECO:0000259" key="3">
    <source>
        <dbReference type="Pfam" id="PF01171"/>
    </source>
</evidence>
<feature type="compositionally biased region" description="Low complexity" evidence="2">
    <location>
        <begin position="12"/>
        <end position="29"/>
    </location>
</feature>
<dbReference type="Gene3D" id="3.40.50.620">
    <property type="entry name" value="HUPs"/>
    <property type="match status" value="1"/>
</dbReference>
<reference evidence="5 6" key="1">
    <citation type="submission" date="2024-09" db="EMBL/GenBank/DDBJ databases">
        <authorList>
            <person name="Sun Q."/>
            <person name="Mori K."/>
        </authorList>
    </citation>
    <scope>NUCLEOTIDE SEQUENCE [LARGE SCALE GENOMIC DNA]</scope>
    <source>
        <strain evidence="5 6">JCM 15389</strain>
    </source>
</reference>
<dbReference type="SUPFAM" id="SSF52402">
    <property type="entry name" value="Adenine nucleotide alpha hydrolases-like"/>
    <property type="match status" value="1"/>
</dbReference>
<keyword evidence="1" id="KW-0808">Transferase</keyword>
<organism evidence="5 6">
    <name type="scientific">Aciditerrimonas ferrireducens</name>
    <dbReference type="NCBI Taxonomy" id="667306"/>
    <lineage>
        <taxon>Bacteria</taxon>
        <taxon>Bacillati</taxon>
        <taxon>Actinomycetota</taxon>
        <taxon>Acidimicrobiia</taxon>
        <taxon>Acidimicrobiales</taxon>
        <taxon>Acidimicrobiaceae</taxon>
        <taxon>Aciditerrimonas</taxon>
    </lineage>
</organism>
<name>A0ABV6C2Z8_9ACTN</name>
<proteinExistence type="predicted"/>
<feature type="region of interest" description="Disordered" evidence="2">
    <location>
        <begin position="352"/>
        <end position="378"/>
    </location>
</feature>
<dbReference type="RefSeq" id="WP_377788566.1">
    <property type="nucleotide sequence ID" value="NZ_JBHLYQ010000028.1"/>
</dbReference>
<dbReference type="InterPro" id="IPR014729">
    <property type="entry name" value="Rossmann-like_a/b/a_fold"/>
</dbReference>
<dbReference type="GO" id="GO:0005524">
    <property type="term" value="F:ATP binding"/>
    <property type="evidence" value="ECO:0007669"/>
    <property type="project" value="UniProtKB-KW"/>
</dbReference>
<dbReference type="PANTHER" id="PTHR11807:SF27">
    <property type="entry name" value="TRNA-5-METHYLURIDINE(54) 2-SULFURTRANSFERASE"/>
    <property type="match status" value="1"/>
</dbReference>